<evidence type="ECO:0000256" key="1">
    <source>
        <dbReference type="ARBA" id="ARBA00007118"/>
    </source>
</evidence>
<dbReference type="InterPro" id="IPR029479">
    <property type="entry name" value="Nitroreductase"/>
</dbReference>
<keyword evidence="2" id="KW-0560">Oxidoreductase</keyword>
<dbReference type="PANTHER" id="PTHR43673:SF10">
    <property type="entry name" value="NADH DEHYDROGENASE_NAD(P)H NITROREDUCTASE XCC3605-RELATED"/>
    <property type="match status" value="1"/>
</dbReference>
<evidence type="ECO:0000259" key="3">
    <source>
        <dbReference type="Pfam" id="PF00881"/>
    </source>
</evidence>
<evidence type="ECO:0000256" key="2">
    <source>
        <dbReference type="ARBA" id="ARBA00023002"/>
    </source>
</evidence>
<dbReference type="InterPro" id="IPR000415">
    <property type="entry name" value="Nitroreductase-like"/>
</dbReference>
<dbReference type="Pfam" id="PF00881">
    <property type="entry name" value="Nitroreductase"/>
    <property type="match status" value="1"/>
</dbReference>
<comment type="caution">
    <text evidence="4">The sequence shown here is derived from an EMBL/GenBank/DDBJ whole genome shotgun (WGS) entry which is preliminary data.</text>
</comment>
<dbReference type="PANTHER" id="PTHR43673">
    <property type="entry name" value="NAD(P)H NITROREDUCTASE YDGI-RELATED"/>
    <property type="match status" value="1"/>
</dbReference>
<feature type="domain" description="Nitroreductase" evidence="3">
    <location>
        <begin position="7"/>
        <end position="192"/>
    </location>
</feature>
<dbReference type="EMBL" id="JACRDE010000499">
    <property type="protein sequence ID" value="MBI5251596.1"/>
    <property type="molecule type" value="Genomic_DNA"/>
</dbReference>
<reference evidence="4" key="1">
    <citation type="submission" date="2020-07" db="EMBL/GenBank/DDBJ databases">
        <title>Huge and variable diversity of episymbiotic CPR bacteria and DPANN archaea in groundwater ecosystems.</title>
        <authorList>
            <person name="He C.Y."/>
            <person name="Keren R."/>
            <person name="Whittaker M."/>
            <person name="Farag I.F."/>
            <person name="Doudna J."/>
            <person name="Cate J.H.D."/>
            <person name="Banfield J.F."/>
        </authorList>
    </citation>
    <scope>NUCLEOTIDE SEQUENCE</scope>
    <source>
        <strain evidence="4">NC_groundwater_1664_Pr3_B-0.1um_52_9</strain>
    </source>
</reference>
<evidence type="ECO:0000313" key="5">
    <source>
        <dbReference type="Proteomes" id="UP000807825"/>
    </source>
</evidence>
<comment type="similarity">
    <text evidence="1">Belongs to the nitroreductase family.</text>
</comment>
<organism evidence="4 5">
    <name type="scientific">Desulfomonile tiedjei</name>
    <dbReference type="NCBI Taxonomy" id="2358"/>
    <lineage>
        <taxon>Bacteria</taxon>
        <taxon>Pseudomonadati</taxon>
        <taxon>Thermodesulfobacteriota</taxon>
        <taxon>Desulfomonilia</taxon>
        <taxon>Desulfomonilales</taxon>
        <taxon>Desulfomonilaceae</taxon>
        <taxon>Desulfomonile</taxon>
    </lineage>
</organism>
<evidence type="ECO:0000313" key="4">
    <source>
        <dbReference type="EMBL" id="MBI5251596.1"/>
    </source>
</evidence>
<dbReference type="CDD" id="cd02136">
    <property type="entry name" value="PnbA_NfnB-like"/>
    <property type="match status" value="1"/>
</dbReference>
<dbReference type="SUPFAM" id="SSF55469">
    <property type="entry name" value="FMN-dependent nitroreductase-like"/>
    <property type="match status" value="1"/>
</dbReference>
<gene>
    <name evidence="4" type="ORF">HY912_19060</name>
</gene>
<dbReference type="GO" id="GO:0016491">
    <property type="term" value="F:oxidoreductase activity"/>
    <property type="evidence" value="ECO:0007669"/>
    <property type="project" value="UniProtKB-KW"/>
</dbReference>
<dbReference type="Gene3D" id="3.40.109.10">
    <property type="entry name" value="NADH Oxidase"/>
    <property type="match status" value="1"/>
</dbReference>
<name>A0A9D6Z7Z6_9BACT</name>
<proteinExistence type="inferred from homology"/>
<dbReference type="Proteomes" id="UP000807825">
    <property type="component" value="Unassembled WGS sequence"/>
</dbReference>
<protein>
    <submittedName>
        <fullName evidence="4">Nitroreductase</fullName>
    </submittedName>
</protein>
<sequence length="217" mass="24191">MDLIEAIRTRRSVRAFLDEPISTETLEQVLADAGRAPSAINMQPWEIHMVLGEERKRLSRRLLRSFKENALTCGPGTTKPVPEKFMIRARECADQMLPLIQKMGADFKAYVNEGSLDFYGAPAVALIFVDDCFPPDRMVDAGSFLGYLVLAASAHGLASCPIGLVRSYQDEIKDHLNVPETKNLAISVALGKPDLTAPINEFRSARAELREFVRWID</sequence>
<accession>A0A9D6Z7Z6</accession>
<dbReference type="AlphaFoldDB" id="A0A9D6Z7Z6"/>